<dbReference type="EMBL" id="BHZD01000001">
    <property type="protein sequence ID" value="GCD42795.1"/>
    <property type="molecule type" value="Genomic_DNA"/>
</dbReference>
<proteinExistence type="predicted"/>
<keyword evidence="1" id="KW-0472">Membrane</keyword>
<protein>
    <submittedName>
        <fullName evidence="2">Uncharacterized protein</fullName>
    </submittedName>
</protein>
<dbReference type="AlphaFoldDB" id="A0A401W0I3"/>
<organism evidence="2 3">
    <name type="scientific">Streptomyces paromomycinus</name>
    <name type="common">Streptomyces rimosus subsp. paromomycinus</name>
    <dbReference type="NCBI Taxonomy" id="92743"/>
    <lineage>
        <taxon>Bacteria</taxon>
        <taxon>Bacillati</taxon>
        <taxon>Actinomycetota</taxon>
        <taxon>Actinomycetes</taxon>
        <taxon>Kitasatosporales</taxon>
        <taxon>Streptomycetaceae</taxon>
        <taxon>Streptomyces</taxon>
    </lineage>
</organism>
<dbReference type="Proteomes" id="UP000286746">
    <property type="component" value="Unassembled WGS sequence"/>
</dbReference>
<gene>
    <name evidence="2" type="ORF">GKJPGBOP_02469</name>
</gene>
<feature type="transmembrane region" description="Helical" evidence="1">
    <location>
        <begin position="29"/>
        <end position="45"/>
    </location>
</feature>
<feature type="transmembrane region" description="Helical" evidence="1">
    <location>
        <begin position="80"/>
        <end position="106"/>
    </location>
</feature>
<name>A0A401W0I3_STREY</name>
<keyword evidence="1" id="KW-1133">Transmembrane helix</keyword>
<dbReference type="RefSeq" id="WP_125054076.1">
    <property type="nucleotide sequence ID" value="NZ_BHZD01000001.1"/>
</dbReference>
<sequence>MEAQRIAFSVIAALAVPAGLHWHRKLPWHAVLFSLVYTSLALLPTGRSLEVWTLLGATTLLSFALSLLSRPWPPGSYRIAISLPSFTISTYAGIAVLLIAAVVYAYTDIGVATGWLTATL</sequence>
<evidence type="ECO:0000256" key="1">
    <source>
        <dbReference type="SAM" id="Phobius"/>
    </source>
</evidence>
<feature type="transmembrane region" description="Helical" evidence="1">
    <location>
        <begin position="51"/>
        <end position="68"/>
    </location>
</feature>
<accession>A0A401W0I3</accession>
<comment type="caution">
    <text evidence="2">The sequence shown here is derived from an EMBL/GenBank/DDBJ whole genome shotgun (WGS) entry which is preliminary data.</text>
</comment>
<evidence type="ECO:0000313" key="2">
    <source>
        <dbReference type="EMBL" id="GCD42795.1"/>
    </source>
</evidence>
<keyword evidence="1" id="KW-0812">Transmembrane</keyword>
<keyword evidence="3" id="KW-1185">Reference proteome</keyword>
<reference evidence="2 3" key="1">
    <citation type="submission" date="2018-11" db="EMBL/GenBank/DDBJ databases">
        <title>Whole genome sequence of Streptomyces paromomycinus NBRC 15454(T).</title>
        <authorList>
            <person name="Komaki H."/>
            <person name="Tamura T."/>
        </authorList>
    </citation>
    <scope>NUCLEOTIDE SEQUENCE [LARGE SCALE GENOMIC DNA]</scope>
    <source>
        <strain evidence="2 3">NBRC 15454</strain>
    </source>
</reference>
<evidence type="ECO:0000313" key="3">
    <source>
        <dbReference type="Proteomes" id="UP000286746"/>
    </source>
</evidence>
<feature type="transmembrane region" description="Helical" evidence="1">
    <location>
        <begin position="6"/>
        <end position="22"/>
    </location>
</feature>